<reference evidence="1 2" key="1">
    <citation type="submission" date="2020-04" db="EMBL/GenBank/DDBJ databases">
        <authorList>
            <person name="Laetsch R D."/>
            <person name="Stevens L."/>
            <person name="Kumar S."/>
            <person name="Blaxter L. M."/>
        </authorList>
    </citation>
    <scope>NUCLEOTIDE SEQUENCE [LARGE SCALE GENOMIC DNA]</scope>
</reference>
<organism evidence="1 2">
    <name type="scientific">Caenorhabditis bovis</name>
    <dbReference type="NCBI Taxonomy" id="2654633"/>
    <lineage>
        <taxon>Eukaryota</taxon>
        <taxon>Metazoa</taxon>
        <taxon>Ecdysozoa</taxon>
        <taxon>Nematoda</taxon>
        <taxon>Chromadorea</taxon>
        <taxon>Rhabditida</taxon>
        <taxon>Rhabditina</taxon>
        <taxon>Rhabditomorpha</taxon>
        <taxon>Rhabditoidea</taxon>
        <taxon>Rhabditidae</taxon>
        <taxon>Peloderinae</taxon>
        <taxon>Caenorhabditis</taxon>
    </lineage>
</organism>
<dbReference type="EMBL" id="CADEPM010000002">
    <property type="protein sequence ID" value="CAB3399556.1"/>
    <property type="molecule type" value="Genomic_DNA"/>
</dbReference>
<evidence type="ECO:0000313" key="1">
    <source>
        <dbReference type="EMBL" id="CAB3399556.1"/>
    </source>
</evidence>
<dbReference type="AlphaFoldDB" id="A0A8S1EHG3"/>
<sequence>MMSQETIDWAKEMENEYTCGPPQIVTTRSLNSVEEEDFDEYGNVIEIDQCKGPENAENCGNSKIDDIKIENEKEEDGKLDGLNVNQLEKEHEEIAKTGELLSIGISTSARSHHPWHQYYNAKPAVLEDLDTADKILKNYNIEMVEEFQNMHNTEDPLIPTIQNSWISRYYPNRKGKEIIPSTKLPDCYALYVVVKETPQWYFMRPTHFEVFAPERDDLFMIRLEKKNYKRMYNNSSWIRLYLGDVVVVHTMSNSPMSDEYQTVWKVHFFTILPREICNNVLVFVTGFWYSDDVSKSYLIGNKVSGIIRTRDNMFKQPSLHKMFKGDVFVPNSSHFLFCANIASPERYHKLCGEFNNASRVISHPPPTLASYRVCRFEPEFISNAPRAFQVYPEPTAFSCVGKTLLLVSNGIEGFLSKKKNVAYISGKLDIIDDDSKNIIRIMITADCDSSRQLNDVKMIHIVTPIGRFDARLLSVECTTIHGIVLRNELSNLAFYKKYCQAVYVQAIDNFKNVIVQLHNMNDVSRWPLDCVARATVKALFGGKTLFKETRPMNISTLIALMNSFKYPAAVIAKEGLTAFDTRVLHFRIVSQLKLSKCGHFIITYKEEEITNLLNVGVSFNPDLHILRIISREDYLYKSKDERTEYDLPFLMDKVIKEKAIDMDMECLRQEKNGTNEMSEATYRDLFHAVKYCGRYVKKFKPRSKVGRELYKKPVDFPASKYLEIFLKTYKPTAIIGSVKDIVSVLAMEYNYTPIGPYTVQIDDGLDIHMRDFMALLAVLPDARVSIYGISRGTPRPSSRLMNEFVYTHAIGDLYTMVVENKLMPKLRVFAEPTNSNDK</sequence>
<keyword evidence="2" id="KW-1185">Reference proteome</keyword>
<protein>
    <submittedName>
        <fullName evidence="1">Uncharacterized protein</fullName>
    </submittedName>
</protein>
<proteinExistence type="predicted"/>
<evidence type="ECO:0000313" key="2">
    <source>
        <dbReference type="Proteomes" id="UP000494206"/>
    </source>
</evidence>
<comment type="caution">
    <text evidence="1">The sequence shown here is derived from an EMBL/GenBank/DDBJ whole genome shotgun (WGS) entry which is preliminary data.</text>
</comment>
<accession>A0A8S1EHG3</accession>
<gene>
    <name evidence="1" type="ORF">CBOVIS_LOCUS2655</name>
</gene>
<name>A0A8S1EHG3_9PELO</name>
<dbReference type="Proteomes" id="UP000494206">
    <property type="component" value="Unassembled WGS sequence"/>
</dbReference>